<keyword evidence="2" id="KW-0732">Signal</keyword>
<evidence type="ECO:0000256" key="2">
    <source>
        <dbReference type="SAM" id="SignalP"/>
    </source>
</evidence>
<proteinExistence type="predicted"/>
<feature type="signal peptide" evidence="2">
    <location>
        <begin position="1"/>
        <end position="18"/>
    </location>
</feature>
<evidence type="ECO:0008006" key="5">
    <source>
        <dbReference type="Google" id="ProtNLM"/>
    </source>
</evidence>
<organism evidence="3 4">
    <name type="scientific">Necator americanus</name>
    <name type="common">Human hookworm</name>
    <dbReference type="NCBI Taxonomy" id="51031"/>
    <lineage>
        <taxon>Eukaryota</taxon>
        <taxon>Metazoa</taxon>
        <taxon>Ecdysozoa</taxon>
        <taxon>Nematoda</taxon>
        <taxon>Chromadorea</taxon>
        <taxon>Rhabditida</taxon>
        <taxon>Rhabditina</taxon>
        <taxon>Rhabditomorpha</taxon>
        <taxon>Strongyloidea</taxon>
        <taxon>Ancylostomatidae</taxon>
        <taxon>Bunostominae</taxon>
        <taxon>Necator</taxon>
    </lineage>
</organism>
<protein>
    <recommendedName>
        <fullName evidence="5">Secreted protein</fullName>
    </recommendedName>
</protein>
<feature type="compositionally biased region" description="Low complexity" evidence="1">
    <location>
        <begin position="86"/>
        <end position="96"/>
    </location>
</feature>
<name>A0ABR1E1Q9_NECAM</name>
<accession>A0ABR1E1Q9</accession>
<feature type="region of interest" description="Disordered" evidence="1">
    <location>
        <begin position="86"/>
        <end position="119"/>
    </location>
</feature>
<evidence type="ECO:0000313" key="4">
    <source>
        <dbReference type="Proteomes" id="UP001303046"/>
    </source>
</evidence>
<reference evidence="3 4" key="1">
    <citation type="submission" date="2023-08" db="EMBL/GenBank/DDBJ databases">
        <title>A Necator americanus chromosomal reference genome.</title>
        <authorList>
            <person name="Ilik V."/>
            <person name="Petrzelkova K.J."/>
            <person name="Pardy F."/>
            <person name="Fuh T."/>
            <person name="Niatou-Singa F.S."/>
            <person name="Gouil Q."/>
            <person name="Baker L."/>
            <person name="Ritchie M.E."/>
            <person name="Jex A.R."/>
            <person name="Gazzola D."/>
            <person name="Li H."/>
            <person name="Toshio Fujiwara R."/>
            <person name="Zhan B."/>
            <person name="Aroian R.V."/>
            <person name="Pafco B."/>
            <person name="Schwarz E.M."/>
        </authorList>
    </citation>
    <scope>NUCLEOTIDE SEQUENCE [LARGE SCALE GENOMIC DNA]</scope>
    <source>
        <strain evidence="3 4">Aroian</strain>
        <tissue evidence="3">Whole animal</tissue>
    </source>
</reference>
<gene>
    <name evidence="3" type="primary">Necator_chrV.g19492</name>
    <name evidence="3" type="ORF">RB195_014700</name>
</gene>
<keyword evidence="4" id="KW-1185">Reference proteome</keyword>
<evidence type="ECO:0000256" key="1">
    <source>
        <dbReference type="SAM" id="MobiDB-lite"/>
    </source>
</evidence>
<comment type="caution">
    <text evidence="3">The sequence shown here is derived from an EMBL/GenBank/DDBJ whole genome shotgun (WGS) entry which is preliminary data.</text>
</comment>
<sequence>MFPSSSILIAIFIGGSAATAYRSAVKLGCIQRNCNGKLMAKGPDDGQPIYEKEERCTKPDSGDVSSYIPCTTYQAATTISVATTAAGGSSAAPGTGATAGGVERKKKRSNGRMVSVAHY</sequence>
<evidence type="ECO:0000313" key="3">
    <source>
        <dbReference type="EMBL" id="KAK6756443.1"/>
    </source>
</evidence>
<feature type="chain" id="PRO_5045869591" description="Secreted protein" evidence="2">
    <location>
        <begin position="19"/>
        <end position="119"/>
    </location>
</feature>
<dbReference type="EMBL" id="JAVFWL010000005">
    <property type="protein sequence ID" value="KAK6756443.1"/>
    <property type="molecule type" value="Genomic_DNA"/>
</dbReference>
<dbReference type="Proteomes" id="UP001303046">
    <property type="component" value="Unassembled WGS sequence"/>
</dbReference>